<organism evidence="1 2">
    <name type="scientific">Acer negundo</name>
    <name type="common">Box elder</name>
    <dbReference type="NCBI Taxonomy" id="4023"/>
    <lineage>
        <taxon>Eukaryota</taxon>
        <taxon>Viridiplantae</taxon>
        <taxon>Streptophyta</taxon>
        <taxon>Embryophyta</taxon>
        <taxon>Tracheophyta</taxon>
        <taxon>Spermatophyta</taxon>
        <taxon>Magnoliopsida</taxon>
        <taxon>eudicotyledons</taxon>
        <taxon>Gunneridae</taxon>
        <taxon>Pentapetalae</taxon>
        <taxon>rosids</taxon>
        <taxon>malvids</taxon>
        <taxon>Sapindales</taxon>
        <taxon>Sapindaceae</taxon>
        <taxon>Hippocastanoideae</taxon>
        <taxon>Acereae</taxon>
        <taxon>Acer</taxon>
    </lineage>
</organism>
<reference evidence="1 2" key="1">
    <citation type="journal article" date="2022" name="Plant J.">
        <title>Strategies of tolerance reflected in two North American maple genomes.</title>
        <authorList>
            <person name="McEvoy S.L."/>
            <person name="Sezen U.U."/>
            <person name="Trouern-Trend A."/>
            <person name="McMahon S.M."/>
            <person name="Schaberg P.G."/>
            <person name="Yang J."/>
            <person name="Wegrzyn J.L."/>
            <person name="Swenson N.G."/>
        </authorList>
    </citation>
    <scope>NUCLEOTIDE SEQUENCE [LARGE SCALE GENOMIC DNA]</scope>
    <source>
        <strain evidence="1">91603</strain>
    </source>
</reference>
<sequence length="137" mass="15451">MGMGAEGFPFWPLKKHRYFGDAFTVCTYPDNHHTALSPPTQHYYTKCTDASLRLATPPEAEDGRARDKAKSPSYCPQIEQRKRYSAPSQHLLSLAGAIAVQVVREKVSLTISLSLTLISDLVKEKIKFHDIAVWYQI</sequence>
<comment type="caution">
    <text evidence="1">The sequence shown here is derived from an EMBL/GenBank/DDBJ whole genome shotgun (WGS) entry which is preliminary data.</text>
</comment>
<dbReference type="Proteomes" id="UP001064489">
    <property type="component" value="Chromosome 13"/>
</dbReference>
<accession>A0AAD5JGI0</accession>
<evidence type="ECO:0000313" key="2">
    <source>
        <dbReference type="Proteomes" id="UP001064489"/>
    </source>
</evidence>
<protein>
    <submittedName>
        <fullName evidence="1">Uncharacterized protein</fullName>
    </submittedName>
</protein>
<name>A0AAD5JGI0_ACENE</name>
<gene>
    <name evidence="1" type="ORF">LWI28_014641</name>
</gene>
<keyword evidence="2" id="KW-1185">Reference proteome</keyword>
<dbReference type="EMBL" id="JAJSOW010000002">
    <property type="protein sequence ID" value="KAI9198370.1"/>
    <property type="molecule type" value="Genomic_DNA"/>
</dbReference>
<proteinExistence type="predicted"/>
<dbReference type="AlphaFoldDB" id="A0AAD5JGI0"/>
<evidence type="ECO:0000313" key="1">
    <source>
        <dbReference type="EMBL" id="KAI9198370.1"/>
    </source>
</evidence>